<accession>A0A2K9NVP7</accession>
<dbReference type="Proteomes" id="UP000235584">
    <property type="component" value="Chromosome"/>
</dbReference>
<reference evidence="1 2" key="1">
    <citation type="submission" date="2018-01" db="EMBL/GenBank/DDBJ databases">
        <title>Complete genome sequence of Bacteriovorax stolpii DSM12778.</title>
        <authorList>
            <person name="Tang B."/>
            <person name="Chang J."/>
        </authorList>
    </citation>
    <scope>NUCLEOTIDE SEQUENCE [LARGE SCALE GENOMIC DNA]</scope>
    <source>
        <strain evidence="1 2">DSM 12778</strain>
    </source>
</reference>
<sequence>MSTNSLNLKNFEELSQSILREYDDISEKFHAFQANNRLDCVSGCGKCCFKPDIYCSPIELLPLALELLRRGEAQAVYDKCLESKEERCPFLHVNNAEKFQGKCTEYAFRPLVCRTFGVSARHGKKNNIEYSVCKTLKEEKATAFQSLVDSNYPHTQKDLPYIDSAKHRLTTLDPRFLEEEHTIKKSLKIILEKVLLYASYAE</sequence>
<dbReference type="AlphaFoldDB" id="A0A2K9NVP7"/>
<dbReference type="Pfam" id="PF03692">
    <property type="entry name" value="CxxCxxCC"/>
    <property type="match status" value="1"/>
</dbReference>
<proteinExistence type="predicted"/>
<evidence type="ECO:0000313" key="1">
    <source>
        <dbReference type="EMBL" id="AUN99576.1"/>
    </source>
</evidence>
<keyword evidence="2" id="KW-1185">Reference proteome</keyword>
<dbReference type="EMBL" id="CP025704">
    <property type="protein sequence ID" value="AUN99576.1"/>
    <property type="molecule type" value="Genomic_DNA"/>
</dbReference>
<protein>
    <submittedName>
        <fullName evidence="1">Uncharacterized protein</fullName>
    </submittedName>
</protein>
<gene>
    <name evidence="1" type="ORF">C0V70_15975</name>
</gene>
<organism evidence="1 2">
    <name type="scientific">Bacteriovorax stolpii</name>
    <name type="common">Bdellovibrio stolpii</name>
    <dbReference type="NCBI Taxonomy" id="960"/>
    <lineage>
        <taxon>Bacteria</taxon>
        <taxon>Pseudomonadati</taxon>
        <taxon>Bdellovibrionota</taxon>
        <taxon>Bacteriovoracia</taxon>
        <taxon>Bacteriovoracales</taxon>
        <taxon>Bacteriovoracaceae</taxon>
        <taxon>Bacteriovorax</taxon>
    </lineage>
</organism>
<evidence type="ECO:0000313" key="2">
    <source>
        <dbReference type="Proteomes" id="UP000235584"/>
    </source>
</evidence>
<dbReference type="RefSeq" id="WP_102244867.1">
    <property type="nucleotide sequence ID" value="NZ_CP025704.1"/>
</dbReference>
<dbReference type="KEGG" id="bsto:C0V70_15975"/>
<dbReference type="OrthoDB" id="9806610at2"/>
<name>A0A2K9NVP7_BACTC</name>
<dbReference type="InterPro" id="IPR005358">
    <property type="entry name" value="Puta_zinc/iron-chelating_dom"/>
</dbReference>